<feature type="domain" description="Heterokaryon incompatibility" evidence="1">
    <location>
        <begin position="51"/>
        <end position="151"/>
    </location>
</feature>
<dbReference type="STRING" id="1209926.A0A1G4BAE3"/>
<dbReference type="GeneID" id="34559452"/>
<dbReference type="RefSeq" id="XP_022475455.1">
    <property type="nucleotide sequence ID" value="XM_022617942.1"/>
</dbReference>
<gene>
    <name evidence="2" type="ORF">CORC01_06301</name>
</gene>
<dbReference type="PANTHER" id="PTHR24148">
    <property type="entry name" value="ANKYRIN REPEAT DOMAIN-CONTAINING PROTEIN 39 HOMOLOG-RELATED"/>
    <property type="match status" value="1"/>
</dbReference>
<name>A0A1G4BAE3_9PEZI</name>
<dbReference type="InterPro" id="IPR010730">
    <property type="entry name" value="HET"/>
</dbReference>
<evidence type="ECO:0000313" key="3">
    <source>
        <dbReference type="Proteomes" id="UP000176998"/>
    </source>
</evidence>
<dbReference type="Pfam" id="PF06985">
    <property type="entry name" value="HET"/>
    <property type="match status" value="1"/>
</dbReference>
<organism evidence="2 3">
    <name type="scientific">Colletotrichum orchidophilum</name>
    <dbReference type="NCBI Taxonomy" id="1209926"/>
    <lineage>
        <taxon>Eukaryota</taxon>
        <taxon>Fungi</taxon>
        <taxon>Dikarya</taxon>
        <taxon>Ascomycota</taxon>
        <taxon>Pezizomycotina</taxon>
        <taxon>Sordariomycetes</taxon>
        <taxon>Hypocreomycetidae</taxon>
        <taxon>Glomerellales</taxon>
        <taxon>Glomerellaceae</taxon>
        <taxon>Colletotrichum</taxon>
    </lineage>
</organism>
<dbReference type="AlphaFoldDB" id="A0A1G4BAE3"/>
<keyword evidence="3" id="KW-1185">Reference proteome</keyword>
<sequence length="468" mass="52147">MQSCSQFKLEALTSLRSIRPVVLRRSAKKDSIEEPLSCHFVEASVDCSPSYVALSDTWGGEEPCEPLIIQNAGPAERQLLMTPNCAAALRLLRRSLSRKMKSRSSLSVWVDAICIDQSSNDERNAQVAMMAEIYQRAKTVVVWLGEDHAPATWGSLACSKPLALFSRLRNDRDLNEGVKSLAARIALKVGEVFRDATRLMVEEEDSLRVLYFSNRQKTMAGVAWETMPSWTVDFATTDSEVRGSYKYYYTSLCAASGGTKPYFAFSGDGKRLTLRVVRVGQVGSFVSDNFPTKSQCVGGRCVVDDQNANDEDKDSGSKSPFPHSCENPYLDVLGRFMTSVTRTVWAGPKLHAMGRSLYELLWWIMQGPKKISSLVEWDSLRCGCQCRVELRLERLFFTCDRRAGFGVVGVRERDFVCLLAGLDHPFILRPCKGEAERFTLDGPAVFAGVMSGESWPTGVDELEDLEIV</sequence>
<accession>A0A1G4BAE3</accession>
<reference evidence="2 3" key="1">
    <citation type="submission" date="2016-09" db="EMBL/GenBank/DDBJ databases">
        <authorList>
            <person name="Capua I."/>
            <person name="De Benedictis P."/>
            <person name="Joannis T."/>
            <person name="Lombin L.H."/>
            <person name="Cattoli G."/>
        </authorList>
    </citation>
    <scope>NUCLEOTIDE SEQUENCE [LARGE SCALE GENOMIC DNA]</scope>
    <source>
        <strain evidence="2 3">IMI 309357</strain>
    </source>
</reference>
<dbReference type="OrthoDB" id="2157530at2759"/>
<dbReference type="PANTHER" id="PTHR24148:SF73">
    <property type="entry name" value="HET DOMAIN PROTEIN (AFU_ORTHOLOGUE AFUA_8G01020)"/>
    <property type="match status" value="1"/>
</dbReference>
<evidence type="ECO:0000313" key="2">
    <source>
        <dbReference type="EMBL" id="OHE98305.1"/>
    </source>
</evidence>
<proteinExistence type="predicted"/>
<dbReference type="Proteomes" id="UP000176998">
    <property type="component" value="Unassembled WGS sequence"/>
</dbReference>
<protein>
    <submittedName>
        <fullName evidence="2">HET domain-containing protein</fullName>
    </submittedName>
</protein>
<evidence type="ECO:0000259" key="1">
    <source>
        <dbReference type="Pfam" id="PF06985"/>
    </source>
</evidence>
<dbReference type="EMBL" id="MJBS01000047">
    <property type="protein sequence ID" value="OHE98305.1"/>
    <property type="molecule type" value="Genomic_DNA"/>
</dbReference>
<dbReference type="InterPro" id="IPR052895">
    <property type="entry name" value="HetReg/Transcr_Mod"/>
</dbReference>
<comment type="caution">
    <text evidence="2">The sequence shown here is derived from an EMBL/GenBank/DDBJ whole genome shotgun (WGS) entry which is preliminary data.</text>
</comment>